<dbReference type="SUPFAM" id="SSF53067">
    <property type="entry name" value="Actin-like ATPase domain"/>
    <property type="match status" value="2"/>
</dbReference>
<proteinExistence type="inferred from homology"/>
<keyword evidence="12" id="KW-0175">Coiled coil</keyword>
<feature type="coiled-coil region" evidence="12">
    <location>
        <begin position="425"/>
        <end position="512"/>
    </location>
</feature>
<dbReference type="EC" id="2.7.1.33" evidence="4"/>
<evidence type="ECO:0000256" key="8">
    <source>
        <dbReference type="ARBA" id="ARBA00022777"/>
    </source>
</evidence>
<sequence>MESDPRMDLQLIREGEMERERLQKEGFNMKLRINFLEEQLLKYKEGTAFEDEDFESENVHLRTVIEEKVQELERRNALLVRARDAIEDLRTDLETAKENNRLSASMNQSQLEETVHETQRLEQEVARLEDEVARLRMHLNEANRKYEDLLRAHDQLSLELNERSQVFQQADAVQAHAQQTAQWEKQKLKNELSMEFDAKLNDERAQFQEELVHRTRTHEAALKEKDAAVIHLTRTVGDLNAAVQTLTSQLTEAELRGEISTKQYDALKNQTDKTQQQLIDATKDAGEAISLRNRCDWNEAQLQLAQDRCRDLEGQVERAKAVESLLRQQVARSAALHEQADQNLAYQTDSALRDVTSKLDVAMLTNDSLRRDLANANAQVKVLEKNVAVSDMSVGDWKRKCANLEAQLRQSAVSADKALTTEDRVQQLELDISKLHESEHELRNALVVMQAEKANIDGLLQDSDKKLTILQATYERAETAHADTVAKWQHQQQALHRTIETLENERNALRGQENTTLRSLSQQLRDMTDLKGKCEHDVQTLELQWNEQAVKFHQSLDTLQQRLLLAHDTIKSMSKVAQDDAQQKMATQARQSELHQAQRLDWERELAQVQSKCRDETRKAELVQVQHTQALSKLARVESEYQHTLTDFIKAKEEHDSLKSECDRRGEHIRLLLDEVQQSRQLKTALEAEIRAAMGEQKPLVAKIRQLQGKLNDLESANNQASNDVHVARFGASQNSAAPDSHLVDRLDSLIKKSVELQEHTKRFQEKHGGVVWNDVMCGGKAMPTAMEVECKRLLHANGILSQKVAQIAADMKQSKLSSRRSDTKREQQHHHRQHQQQQQMQPSVLNRSELDALVQTLNDSKQTTTMLHPSPKFTPATTRLVDAYQSSNRVLERLNKELAKVHSSIADYSRQPHASLEEAPAWMGLPSDAMIPAIFACFCGAVVAFSLKRKRVRKLNWKRRINVKKISPTSDLGHSFGIDIGGTLSKIVYFEQTQENTRRPRAMSHVLAADEMARFVKERDFYGSSGVRDTRLSVTSDTLGGTLHFIHFETRKMEGAIATVSGHGLNQSLRVLSCTGGGAHKYADLFQSLAGIQIRKEDEIKCLVKGLNFLLNLFPYEVYTFVNVDFRSLSATRVSLVRENKDEDIFPYILVSIGSGVSVLHVTGPDNFTRVSGSSIGGGTYWGLCRLLFECQTYDEALDLCVNGRNASVDMSVGDIYGGAYEKFNLPATTVASSFGKMITVSRSDVSDADIARALLIMTTQNIGLIAYLNACIYDTKRIFFVGNFLRHNKISCRTLAYAIDFWSKGQMKAHFCRHEGYLGALGAFLSNTSSSSPMAES</sequence>
<dbReference type="VEuPathDB" id="FungiDB:H257_17065"/>
<evidence type="ECO:0000256" key="11">
    <source>
        <dbReference type="ARBA" id="ARBA00060870"/>
    </source>
</evidence>
<dbReference type="Gene3D" id="3.30.420.40">
    <property type="match status" value="1"/>
</dbReference>
<dbReference type="EMBL" id="KI913210">
    <property type="protein sequence ID" value="ETV66493.1"/>
    <property type="molecule type" value="Genomic_DNA"/>
</dbReference>
<dbReference type="STRING" id="112090.W4FIA9"/>
<dbReference type="FunFam" id="3.30.420.40:FF:000025">
    <property type="entry name" value="pantothenate kinase 2, mitochondrial"/>
    <property type="match status" value="1"/>
</dbReference>
<evidence type="ECO:0000256" key="6">
    <source>
        <dbReference type="ARBA" id="ARBA00022679"/>
    </source>
</evidence>
<evidence type="ECO:0000256" key="4">
    <source>
        <dbReference type="ARBA" id="ARBA00012102"/>
    </source>
</evidence>
<dbReference type="PANTHER" id="PTHR12280:SF30">
    <property type="entry name" value="FUMBLE"/>
    <property type="match status" value="1"/>
</dbReference>
<evidence type="ECO:0000256" key="13">
    <source>
        <dbReference type="SAM" id="MobiDB-lite"/>
    </source>
</evidence>
<evidence type="ECO:0000313" key="15">
    <source>
        <dbReference type="EMBL" id="ETV66493.1"/>
    </source>
</evidence>
<comment type="catalytic activity">
    <reaction evidence="1">
        <text>(R)-pantothenate + ATP = (R)-4'-phosphopantothenate + ADP + H(+)</text>
        <dbReference type="Rhea" id="RHEA:16373"/>
        <dbReference type="ChEBI" id="CHEBI:10986"/>
        <dbReference type="ChEBI" id="CHEBI:15378"/>
        <dbReference type="ChEBI" id="CHEBI:29032"/>
        <dbReference type="ChEBI" id="CHEBI:30616"/>
        <dbReference type="ChEBI" id="CHEBI:456216"/>
        <dbReference type="EC" id="2.7.1.33"/>
    </reaction>
</comment>
<dbReference type="GeneID" id="20819061"/>
<protein>
    <recommendedName>
        <fullName evidence="4">pantothenate kinase</fullName>
        <ecNumber evidence="4">2.7.1.33</ecNumber>
    </recommendedName>
</protein>
<dbReference type="CDD" id="cd24122">
    <property type="entry name" value="ASKHA_NBD_PanK-II_Pank1-like"/>
    <property type="match status" value="1"/>
</dbReference>
<dbReference type="InterPro" id="IPR012943">
    <property type="entry name" value="Cnn_1N"/>
</dbReference>
<evidence type="ECO:0000259" key="14">
    <source>
        <dbReference type="Pfam" id="PF07989"/>
    </source>
</evidence>
<dbReference type="OrthoDB" id="275583at2759"/>
<dbReference type="GO" id="GO:0015937">
    <property type="term" value="P:coenzyme A biosynthetic process"/>
    <property type="evidence" value="ECO:0007669"/>
    <property type="project" value="UniProtKB-KW"/>
</dbReference>
<feature type="coiled-coil region" evidence="12">
    <location>
        <begin position="236"/>
        <end position="322"/>
    </location>
</feature>
<feature type="coiled-coil region" evidence="12">
    <location>
        <begin position="669"/>
        <end position="724"/>
    </location>
</feature>
<dbReference type="GO" id="GO:0005829">
    <property type="term" value="C:cytosol"/>
    <property type="evidence" value="ECO:0007669"/>
    <property type="project" value="TreeGrafter"/>
</dbReference>
<dbReference type="InterPro" id="IPR043129">
    <property type="entry name" value="ATPase_NBD"/>
</dbReference>
<accession>W4FIA9</accession>
<gene>
    <name evidence="15" type="ORF">H257_17065</name>
</gene>
<dbReference type="PANTHER" id="PTHR12280">
    <property type="entry name" value="PANTOTHENATE KINASE"/>
    <property type="match status" value="1"/>
</dbReference>
<evidence type="ECO:0000256" key="1">
    <source>
        <dbReference type="ARBA" id="ARBA00001206"/>
    </source>
</evidence>
<dbReference type="GO" id="GO:0004594">
    <property type="term" value="F:pantothenate kinase activity"/>
    <property type="evidence" value="ECO:0007669"/>
    <property type="project" value="UniProtKB-EC"/>
</dbReference>
<comment type="pathway">
    <text evidence="3">Cofactor biosynthesis; coenzyme A biosynthesis; CoA from (R)-pantothenate: step 1/5.</text>
</comment>
<keyword evidence="10" id="KW-0173">Coenzyme A biosynthesis</keyword>
<evidence type="ECO:0000256" key="12">
    <source>
        <dbReference type="SAM" id="Coils"/>
    </source>
</evidence>
<evidence type="ECO:0000256" key="5">
    <source>
        <dbReference type="ARBA" id="ARBA00022490"/>
    </source>
</evidence>
<keyword evidence="7" id="KW-0547">Nucleotide-binding</keyword>
<keyword evidence="9" id="KW-0067">ATP-binding</keyword>
<keyword evidence="5" id="KW-0963">Cytoplasm</keyword>
<dbReference type="GO" id="GO:0005815">
    <property type="term" value="C:microtubule organizing center"/>
    <property type="evidence" value="ECO:0007669"/>
    <property type="project" value="InterPro"/>
</dbReference>
<feature type="coiled-coil region" evidence="12">
    <location>
        <begin position="19"/>
        <end position="159"/>
    </location>
</feature>
<evidence type="ECO:0000256" key="2">
    <source>
        <dbReference type="ARBA" id="ARBA00004496"/>
    </source>
</evidence>
<name>W4FIA9_APHAT</name>
<feature type="coiled-coil region" evidence="12">
    <location>
        <begin position="359"/>
        <end position="386"/>
    </location>
</feature>
<keyword evidence="6" id="KW-0808">Transferase</keyword>
<evidence type="ECO:0000256" key="7">
    <source>
        <dbReference type="ARBA" id="ARBA00022741"/>
    </source>
</evidence>
<evidence type="ECO:0000256" key="10">
    <source>
        <dbReference type="ARBA" id="ARBA00022993"/>
    </source>
</evidence>
<feature type="region of interest" description="Disordered" evidence="13">
    <location>
        <begin position="811"/>
        <end position="844"/>
    </location>
</feature>
<comment type="similarity">
    <text evidence="11">Belongs to the type II pantothenate kinase family.</text>
</comment>
<evidence type="ECO:0000256" key="3">
    <source>
        <dbReference type="ARBA" id="ARBA00005225"/>
    </source>
</evidence>
<dbReference type="Gene3D" id="3.30.420.510">
    <property type="match status" value="1"/>
</dbReference>
<dbReference type="NCBIfam" id="TIGR00555">
    <property type="entry name" value="panK_eukar"/>
    <property type="match status" value="1"/>
</dbReference>
<reference evidence="15" key="1">
    <citation type="submission" date="2013-12" db="EMBL/GenBank/DDBJ databases">
        <title>The Genome Sequence of Aphanomyces astaci APO3.</title>
        <authorList>
            <consortium name="The Broad Institute Genomics Platform"/>
            <person name="Russ C."/>
            <person name="Tyler B."/>
            <person name="van West P."/>
            <person name="Dieguez-Uribeondo J."/>
            <person name="Young S.K."/>
            <person name="Zeng Q."/>
            <person name="Gargeya S."/>
            <person name="Fitzgerald M."/>
            <person name="Abouelleil A."/>
            <person name="Alvarado L."/>
            <person name="Chapman S.B."/>
            <person name="Gainer-Dewar J."/>
            <person name="Goldberg J."/>
            <person name="Griggs A."/>
            <person name="Gujja S."/>
            <person name="Hansen M."/>
            <person name="Howarth C."/>
            <person name="Imamovic A."/>
            <person name="Ireland A."/>
            <person name="Larimer J."/>
            <person name="McCowan C."/>
            <person name="Murphy C."/>
            <person name="Pearson M."/>
            <person name="Poon T.W."/>
            <person name="Priest M."/>
            <person name="Roberts A."/>
            <person name="Saif S."/>
            <person name="Shea T."/>
            <person name="Sykes S."/>
            <person name="Wortman J."/>
            <person name="Nusbaum C."/>
            <person name="Birren B."/>
        </authorList>
    </citation>
    <scope>NUCLEOTIDE SEQUENCE [LARGE SCALE GENOMIC DNA]</scope>
    <source>
        <strain evidence="15">APO3</strain>
    </source>
</reference>
<dbReference type="InterPro" id="IPR004567">
    <property type="entry name" value="Type_II_PanK"/>
</dbReference>
<dbReference type="Pfam" id="PF03630">
    <property type="entry name" value="Fumble"/>
    <property type="match status" value="1"/>
</dbReference>
<dbReference type="RefSeq" id="XP_009844022.1">
    <property type="nucleotide sequence ID" value="XM_009845720.1"/>
</dbReference>
<dbReference type="GO" id="GO:0005634">
    <property type="term" value="C:nucleus"/>
    <property type="evidence" value="ECO:0007669"/>
    <property type="project" value="TreeGrafter"/>
</dbReference>
<comment type="subcellular location">
    <subcellularLocation>
        <location evidence="2">Cytoplasm</location>
    </subcellularLocation>
</comment>
<keyword evidence="8 15" id="KW-0418">Kinase</keyword>
<organism evidence="15">
    <name type="scientific">Aphanomyces astaci</name>
    <name type="common">Crayfish plague agent</name>
    <dbReference type="NCBI Taxonomy" id="112090"/>
    <lineage>
        <taxon>Eukaryota</taxon>
        <taxon>Sar</taxon>
        <taxon>Stramenopiles</taxon>
        <taxon>Oomycota</taxon>
        <taxon>Saprolegniomycetes</taxon>
        <taxon>Saprolegniales</taxon>
        <taxon>Verrucalvaceae</taxon>
        <taxon>Aphanomyces</taxon>
    </lineage>
</organism>
<evidence type="ECO:0000256" key="9">
    <source>
        <dbReference type="ARBA" id="ARBA00022840"/>
    </source>
</evidence>
<feature type="domain" description="Centrosomin N-terminal motif 1" evidence="14">
    <location>
        <begin position="12"/>
        <end position="87"/>
    </location>
</feature>
<dbReference type="GO" id="GO:0005524">
    <property type="term" value="F:ATP binding"/>
    <property type="evidence" value="ECO:0007669"/>
    <property type="project" value="UniProtKB-KW"/>
</dbReference>
<dbReference type="Pfam" id="PF07989">
    <property type="entry name" value="Cnn_1N"/>
    <property type="match status" value="1"/>
</dbReference>